<evidence type="ECO:0000256" key="1">
    <source>
        <dbReference type="SAM" id="MobiDB-lite"/>
    </source>
</evidence>
<feature type="transmembrane region" description="Helical" evidence="2">
    <location>
        <begin position="921"/>
        <end position="945"/>
    </location>
</feature>
<keyword evidence="2" id="KW-0472">Membrane</keyword>
<evidence type="ECO:0000313" key="4">
    <source>
        <dbReference type="Proteomes" id="UP001165427"/>
    </source>
</evidence>
<dbReference type="Proteomes" id="UP001165427">
    <property type="component" value="Unassembled WGS sequence"/>
</dbReference>
<proteinExistence type="predicted"/>
<reference evidence="3" key="1">
    <citation type="submission" date="2022-04" db="EMBL/GenBank/DDBJ databases">
        <title>Desulfatitalea alkaliphila sp. nov., a novel anaerobic sulfate-reducing bacterium isolated from terrestrial mud volcano, Taman Peninsula, Russia.</title>
        <authorList>
            <person name="Khomyakova M.A."/>
            <person name="Merkel A.Y."/>
            <person name="Slobodkin A.I."/>
        </authorList>
    </citation>
    <scope>NUCLEOTIDE SEQUENCE</scope>
    <source>
        <strain evidence="3">M08but</strain>
    </source>
</reference>
<accession>A0AA41R0R6</accession>
<dbReference type="AlphaFoldDB" id="A0AA41R0R6"/>
<protein>
    <submittedName>
        <fullName evidence="3">Uncharacterized protein</fullName>
    </submittedName>
</protein>
<dbReference type="EMBL" id="JALJRB010000004">
    <property type="protein sequence ID" value="MCJ8500104.1"/>
    <property type="molecule type" value="Genomic_DNA"/>
</dbReference>
<organism evidence="3 4">
    <name type="scientific">Desulfatitalea alkaliphila</name>
    <dbReference type="NCBI Taxonomy" id="2929485"/>
    <lineage>
        <taxon>Bacteria</taxon>
        <taxon>Pseudomonadati</taxon>
        <taxon>Thermodesulfobacteriota</taxon>
        <taxon>Desulfobacteria</taxon>
        <taxon>Desulfobacterales</taxon>
        <taxon>Desulfosarcinaceae</taxon>
        <taxon>Desulfatitalea</taxon>
    </lineage>
</organism>
<comment type="caution">
    <text evidence="3">The sequence shown here is derived from an EMBL/GenBank/DDBJ whole genome shotgun (WGS) entry which is preliminary data.</text>
</comment>
<keyword evidence="4" id="KW-1185">Reference proteome</keyword>
<dbReference type="RefSeq" id="WP_246903881.1">
    <property type="nucleotide sequence ID" value="NZ_JALJRB010000004.1"/>
</dbReference>
<evidence type="ECO:0000256" key="2">
    <source>
        <dbReference type="SAM" id="Phobius"/>
    </source>
</evidence>
<sequence length="969" mass="107652">MVNPANRHNIRWVAPAPLWGERSAWMRLPEQQLMTQPLVLRFANDLFMDEMIAMLTHTPWRLTEWVARPETWRNPMPTPKPVEITRPPIPAPEGYNGTKRLIRNHDRQTRKAQIRELTRTPATAPCLPADDPIKLYPAAHQRYYVVTGSLVCEQKGYPDHLLDLSCDERATFVVRALKENAAGVAEEYAFVATASGMAWRRAGPHDEENAAVRRLLPNEEQLALFPLTYPDRCERFRQLFGGLIPVNKRDAWLAAPAHAGGQAAAIAGPVPAADDGGDPYREILYSDVIAPWKALIEQAETEKRRNSPSASMFPGFDGNDPAARLNRIGDIRSARDAIQSSSWYVLLDFARFLRDHLPNVWAELHAADPAPPAAAAPSPLSEDEAKLVNALVQTTMDPRMLLELAVENLAVSGYETGTNVSLWDRIIDFWKLDTHLHLCRVLYGSDSHAEALEAKVADDPWLSMAFRQMCLTRLASLRSDAHDSFFDLARTLGDALPALPSAAVQGDWPAAGTDIGRLIDILKKIKLPSLHNTLHQTFRATQADAVPPGKSMWDLLQFHWRFQAHVDRHIDRIRPDEIADYLHAGRTADGAPINTALLEKAYGVAASGAWYPFLQFAADIETHCPQLHAAALREVFGQPATPDPATRALIAFLRMQVIDEAVGNLLFLPNKDGRNVRIVRRLSDALVAIPAFSDGLETLDTPYDRSLAEVGEDNGIDARWPDFLFPLTDPAPSLSAAQGHVVPRLAADDPAAGQGEADISEGLDHMADLLDRLVRMAKQLSGDHLPGGLHPSPLLDMQNVRFVVRLVFERPQCANLFPPLVSQATCRLEMAPFFDPDAPARPVRIRMPMDISPAGLRKYKKNAMFLFSDLMCGTVKKTKKLTLADLVLSVLPWPFHKRLPNVGKAGPCRSKDETFGMFCSLSIPIVTLCALIVLTIMVNLLNIFFKWMPWFFMCFPLPGIPGLKAKDKG</sequence>
<name>A0AA41R0R6_9BACT</name>
<keyword evidence="2" id="KW-1133">Transmembrane helix</keyword>
<gene>
    <name evidence="3" type="ORF">MRX98_05920</name>
</gene>
<evidence type="ECO:0000313" key="3">
    <source>
        <dbReference type="EMBL" id="MCJ8500104.1"/>
    </source>
</evidence>
<feature type="region of interest" description="Disordered" evidence="1">
    <location>
        <begin position="76"/>
        <end position="98"/>
    </location>
</feature>
<keyword evidence="2" id="KW-0812">Transmembrane</keyword>